<dbReference type="EMBL" id="SNYL01000009">
    <property type="protein sequence ID" value="TDQ42490.1"/>
    <property type="molecule type" value="Genomic_DNA"/>
</dbReference>
<accession>A0A4R6U7H4</accession>
<keyword evidence="1" id="KW-0812">Transmembrane</keyword>
<feature type="transmembrane region" description="Helical" evidence="1">
    <location>
        <begin position="218"/>
        <end position="242"/>
    </location>
</feature>
<proteinExistence type="predicted"/>
<keyword evidence="1" id="KW-1133">Transmembrane helix</keyword>
<dbReference type="OrthoDB" id="345121at2"/>
<protein>
    <recommendedName>
        <fullName evidence="4">Sodium-dependent bicarbonate transport family permease</fullName>
    </recommendedName>
</protein>
<dbReference type="Proteomes" id="UP000295510">
    <property type="component" value="Unassembled WGS sequence"/>
</dbReference>
<comment type="caution">
    <text evidence="2">The sequence shown here is derived from an EMBL/GenBank/DDBJ whole genome shotgun (WGS) entry which is preliminary data.</text>
</comment>
<gene>
    <name evidence="2" type="ORF">DFR43_10960</name>
</gene>
<organism evidence="2 3">
    <name type="scientific">Tepidicella xavieri</name>
    <dbReference type="NCBI Taxonomy" id="360241"/>
    <lineage>
        <taxon>Bacteria</taxon>
        <taxon>Pseudomonadati</taxon>
        <taxon>Pseudomonadota</taxon>
        <taxon>Betaproteobacteria</taxon>
        <taxon>Burkholderiales</taxon>
        <taxon>Tepidicella</taxon>
    </lineage>
</organism>
<sequence>MDPVILFFLFGLVAGLLRSELKLPSALYDSLSIFLLLAIGLKGGQGLATQPLLPLLPQIGAVIVLGVLQTLIAFSALRLLFGFDRPNAASTAAHYGSVSVATFAVAAAWLAARDIAMEPQMAVLLAVMEIPAILVGIVLARGIHRDTDWKSLGHEAFLGKGVTLLLGGMAIGWAAGPEGLAPISGLYFDLFKAVLALFLLEMGLIVSRQVGELRRRGLSLIVFGLAMPLLSATLGLGTGWLLGLSVGGLTMLATLAASASYIAVPAAMRIAVPEANPAVSLAGSLGVTFPFNILLGIPLYHWMATRLSGA</sequence>
<feature type="transmembrane region" description="Helical" evidence="1">
    <location>
        <begin position="59"/>
        <end position="80"/>
    </location>
</feature>
<evidence type="ECO:0000256" key="1">
    <source>
        <dbReference type="SAM" id="Phobius"/>
    </source>
</evidence>
<dbReference type="PANTHER" id="PTHR40400:SF1">
    <property type="entry name" value="SLR1512 PROTEIN"/>
    <property type="match status" value="1"/>
</dbReference>
<feature type="transmembrane region" description="Helical" evidence="1">
    <location>
        <begin position="248"/>
        <end position="267"/>
    </location>
</feature>
<evidence type="ECO:0008006" key="4">
    <source>
        <dbReference type="Google" id="ProtNLM"/>
    </source>
</evidence>
<dbReference type="Pfam" id="PF05982">
    <property type="entry name" value="Sbt_1"/>
    <property type="match status" value="1"/>
</dbReference>
<dbReference type="AlphaFoldDB" id="A0A4R6U7H4"/>
<feature type="transmembrane region" description="Helical" evidence="1">
    <location>
        <begin position="123"/>
        <end position="144"/>
    </location>
</feature>
<dbReference type="PANTHER" id="PTHR40400">
    <property type="entry name" value="SLR1512 PROTEIN"/>
    <property type="match status" value="1"/>
</dbReference>
<feature type="transmembrane region" description="Helical" evidence="1">
    <location>
        <begin position="156"/>
        <end position="175"/>
    </location>
</feature>
<keyword evidence="3" id="KW-1185">Reference proteome</keyword>
<feature type="transmembrane region" description="Helical" evidence="1">
    <location>
        <begin position="187"/>
        <end position="206"/>
    </location>
</feature>
<dbReference type="RefSeq" id="WP_133597748.1">
    <property type="nucleotide sequence ID" value="NZ_SNYL01000009.1"/>
</dbReference>
<reference evidence="2 3" key="1">
    <citation type="submission" date="2019-03" db="EMBL/GenBank/DDBJ databases">
        <title>Genomic Encyclopedia of Type Strains, Phase IV (KMG-IV): sequencing the most valuable type-strain genomes for metagenomic binning, comparative biology and taxonomic classification.</title>
        <authorList>
            <person name="Goeker M."/>
        </authorList>
    </citation>
    <scope>NUCLEOTIDE SEQUENCE [LARGE SCALE GENOMIC DNA]</scope>
    <source>
        <strain evidence="2 3">DSM 19605</strain>
    </source>
</reference>
<name>A0A4R6U7H4_9BURK</name>
<feature type="transmembrane region" description="Helical" evidence="1">
    <location>
        <begin position="279"/>
        <end position="300"/>
    </location>
</feature>
<dbReference type="InterPro" id="IPR010293">
    <property type="entry name" value="Sbt_1"/>
</dbReference>
<feature type="transmembrane region" description="Helical" evidence="1">
    <location>
        <begin position="92"/>
        <end position="111"/>
    </location>
</feature>
<evidence type="ECO:0000313" key="2">
    <source>
        <dbReference type="EMBL" id="TDQ42490.1"/>
    </source>
</evidence>
<evidence type="ECO:0000313" key="3">
    <source>
        <dbReference type="Proteomes" id="UP000295510"/>
    </source>
</evidence>
<keyword evidence="1" id="KW-0472">Membrane</keyword>